<dbReference type="SMART" id="SM00320">
    <property type="entry name" value="WD40"/>
    <property type="match status" value="6"/>
</dbReference>
<dbReference type="CDD" id="cd00200">
    <property type="entry name" value="WD40"/>
    <property type="match status" value="1"/>
</dbReference>
<dbReference type="InterPro" id="IPR056884">
    <property type="entry name" value="NPHP3-like_N"/>
</dbReference>
<organism evidence="5 6">
    <name type="scientific">Rhizoctonia solani</name>
    <dbReference type="NCBI Taxonomy" id="456999"/>
    <lineage>
        <taxon>Eukaryota</taxon>
        <taxon>Fungi</taxon>
        <taxon>Dikarya</taxon>
        <taxon>Basidiomycota</taxon>
        <taxon>Agaricomycotina</taxon>
        <taxon>Agaricomycetes</taxon>
        <taxon>Cantharellales</taxon>
        <taxon>Ceratobasidiaceae</taxon>
        <taxon>Rhizoctonia</taxon>
    </lineage>
</organism>
<evidence type="ECO:0000256" key="2">
    <source>
        <dbReference type="ARBA" id="ARBA00022737"/>
    </source>
</evidence>
<keyword evidence="6" id="KW-1185">Reference proteome</keyword>
<dbReference type="EMBL" id="CYGV01001333">
    <property type="protein sequence ID" value="CUA72970.1"/>
    <property type="molecule type" value="Genomic_DNA"/>
</dbReference>
<dbReference type="InterPro" id="IPR019775">
    <property type="entry name" value="WD40_repeat_CS"/>
</dbReference>
<gene>
    <name evidence="5" type="ORF">RSOLAG22IIIB_10448</name>
</gene>
<dbReference type="InterPro" id="IPR036322">
    <property type="entry name" value="WD40_repeat_dom_sf"/>
</dbReference>
<dbReference type="Pfam" id="PF24883">
    <property type="entry name" value="NPHP3_N"/>
    <property type="match status" value="1"/>
</dbReference>
<keyword evidence="1 3" id="KW-0853">WD repeat</keyword>
<evidence type="ECO:0000256" key="3">
    <source>
        <dbReference type="PROSITE-ProRule" id="PRU00221"/>
    </source>
</evidence>
<feature type="repeat" description="WD" evidence="3">
    <location>
        <begin position="755"/>
        <end position="796"/>
    </location>
</feature>
<dbReference type="Pfam" id="PF00400">
    <property type="entry name" value="WD40"/>
    <property type="match status" value="5"/>
</dbReference>
<dbReference type="SUPFAM" id="SSF52540">
    <property type="entry name" value="P-loop containing nucleoside triphosphate hydrolases"/>
    <property type="match status" value="1"/>
</dbReference>
<dbReference type="Gene3D" id="3.40.50.300">
    <property type="entry name" value="P-loop containing nucleotide triphosphate hydrolases"/>
    <property type="match status" value="1"/>
</dbReference>
<dbReference type="PANTHER" id="PTHR19879">
    <property type="entry name" value="TRANSCRIPTION INITIATION FACTOR TFIID"/>
    <property type="match status" value="1"/>
</dbReference>
<accession>A0A0K6G380</accession>
<sequence>MNGMAGTGKTTIAYTLCEQLANTGLLGANFFCSRTSTSCSGGNQIIPTIANQLAHYSHAFRSELCKVLQADASVCSLDTGQQFKKLVLDPMLKVKSAIPGGVIVVVDTLDECQESYIVKEFLRLLLLFSIDLPIKFFVTSRPEPAIRGSMMSEINYPPSVLHLHDIQDTIVQGDIKLYLEEALESMLPRPSEDEIRQLVERSGKLFIYAATVARYIIPYNSSVDPRVRLQKVLTARPGEFSINKRSVKGLDELYTTILRAAFDEELESDEVEGMRLMLHTVLCAKEPVSLLALEPIMDLGCTSKQLQCYLEPLRSILHVSEADGMVSTFHASFLDFMFDKDRSGKFHCDHMQHNSYFAARCFQVMSDQLHFNMCKLESSAAFDGTVDNLKQRSEQIDQGLLYSSRYWAEHLRDAGSSEVEKNHEELIGFLGFRLLFWMEVLNLTNLLSIAKEVLSQARGWLLTNSISGTTATQVADSIEFATFFASGTCFHSTPHLYLSALPLFRKTSFVYHNYYPQMKGLVDIHSCITPKDRRTNERKRSSVHSAAFCNDSAHIVSLQDITGSAVALTRDVFTGAIVTGPFKLQTGGSPTSVALSVDGIYAVVACVDHTISVHNTQTGVVISSSLQRHMGAIISTAISMNRAYVVSGSSDCRLRVWNMRSEATPIGLGEGHTESVTSVDFSANGSRVVSGSADCAILVWDTESCTIMAGPFKSHSGVVTAVAFSPDCNYIVSGSVDRNIFVYDTFTGAVVIGPVRLHTNCVTSLAFSPDGTRVASGSLDRTICIIDLSNGNAVVGPLGGHTRSITSVAFSPDGSRIVSASEDCTSRVWAPGLQRESRAQPLLAIPCGLRKDGWLINRNHELILWVPPELHSYCPRFLCEFTMDFQGTSRTSGWDQMILGDQWLGCYPSE</sequence>
<feature type="domain" description="Nephrocystin 3-like N-terminal" evidence="4">
    <location>
        <begin position="2"/>
        <end position="141"/>
    </location>
</feature>
<dbReference type="InterPro" id="IPR015943">
    <property type="entry name" value="WD40/YVTN_repeat-like_dom_sf"/>
</dbReference>
<evidence type="ECO:0000256" key="1">
    <source>
        <dbReference type="ARBA" id="ARBA00022574"/>
    </source>
</evidence>
<evidence type="ECO:0000259" key="4">
    <source>
        <dbReference type="Pfam" id="PF24883"/>
    </source>
</evidence>
<dbReference type="SUPFAM" id="SSF50978">
    <property type="entry name" value="WD40 repeat-like"/>
    <property type="match status" value="1"/>
</dbReference>
<dbReference type="InterPro" id="IPR001680">
    <property type="entry name" value="WD40_rpt"/>
</dbReference>
<proteinExistence type="predicted"/>
<dbReference type="PROSITE" id="PS00678">
    <property type="entry name" value="WD_REPEATS_1"/>
    <property type="match status" value="2"/>
</dbReference>
<feature type="repeat" description="WD" evidence="3">
    <location>
        <begin position="798"/>
        <end position="829"/>
    </location>
</feature>
<feature type="repeat" description="WD" evidence="3">
    <location>
        <begin position="712"/>
        <end position="744"/>
    </location>
</feature>
<evidence type="ECO:0000313" key="6">
    <source>
        <dbReference type="Proteomes" id="UP000044841"/>
    </source>
</evidence>
<feature type="repeat" description="WD" evidence="3">
    <location>
        <begin position="626"/>
        <end position="661"/>
    </location>
</feature>
<reference evidence="5 6" key="1">
    <citation type="submission" date="2015-07" db="EMBL/GenBank/DDBJ databases">
        <authorList>
            <person name="Noorani M."/>
        </authorList>
    </citation>
    <scope>NUCLEOTIDE SEQUENCE [LARGE SCALE GENOMIC DNA]</scope>
    <source>
        <strain evidence="5">BBA 69670</strain>
    </source>
</reference>
<dbReference type="Proteomes" id="UP000044841">
    <property type="component" value="Unassembled WGS sequence"/>
</dbReference>
<name>A0A0K6G380_9AGAM</name>
<dbReference type="PROSITE" id="PS50294">
    <property type="entry name" value="WD_REPEATS_REGION"/>
    <property type="match status" value="5"/>
</dbReference>
<keyword evidence="2" id="KW-0677">Repeat</keyword>
<dbReference type="PROSITE" id="PS50082">
    <property type="entry name" value="WD_REPEATS_2"/>
    <property type="match status" value="5"/>
</dbReference>
<dbReference type="Gene3D" id="2.130.10.10">
    <property type="entry name" value="YVTN repeat-like/Quinoprotein amine dehydrogenase"/>
    <property type="match status" value="3"/>
</dbReference>
<dbReference type="AlphaFoldDB" id="A0A0K6G380"/>
<dbReference type="PANTHER" id="PTHR19879:SF9">
    <property type="entry name" value="TRANSCRIPTION INITIATION FACTOR TFIID SUBUNIT 5"/>
    <property type="match status" value="1"/>
</dbReference>
<feature type="repeat" description="WD" evidence="3">
    <location>
        <begin position="669"/>
        <end position="704"/>
    </location>
</feature>
<evidence type="ECO:0000313" key="5">
    <source>
        <dbReference type="EMBL" id="CUA72970.1"/>
    </source>
</evidence>
<dbReference type="InterPro" id="IPR027417">
    <property type="entry name" value="P-loop_NTPase"/>
</dbReference>
<protein>
    <submittedName>
        <fullName evidence="5">WD repeat-containing protein 88</fullName>
    </submittedName>
</protein>